<proteinExistence type="predicted"/>
<accession>A0A934PTT7</accession>
<dbReference type="InterPro" id="IPR008756">
    <property type="entry name" value="Peptidase_M56"/>
</dbReference>
<name>A0A934PTT7_9SPHI</name>
<dbReference type="RefSeq" id="WP_200065865.1">
    <property type="nucleotide sequence ID" value="NZ_JAEHFW010000001.1"/>
</dbReference>
<dbReference type="PANTHER" id="PTHR34978:SF3">
    <property type="entry name" value="SLR0241 PROTEIN"/>
    <property type="match status" value="1"/>
</dbReference>
<keyword evidence="4" id="KW-1185">Reference proteome</keyword>
<feature type="transmembrane region" description="Helical" evidence="1">
    <location>
        <begin position="229"/>
        <end position="250"/>
    </location>
</feature>
<evidence type="ECO:0000313" key="4">
    <source>
        <dbReference type="Proteomes" id="UP000613193"/>
    </source>
</evidence>
<keyword evidence="1" id="KW-1133">Transmembrane helix</keyword>
<keyword evidence="1" id="KW-0812">Transmembrane</keyword>
<reference evidence="3" key="1">
    <citation type="submission" date="2020-12" db="EMBL/GenBank/DDBJ databases">
        <title>Bacterial novel species Mucilaginibacter sp. SD-g isolated from soil.</title>
        <authorList>
            <person name="Jung H.-Y."/>
        </authorList>
    </citation>
    <scope>NUCLEOTIDE SEQUENCE</scope>
    <source>
        <strain evidence="3">SD-g</strain>
    </source>
</reference>
<evidence type="ECO:0000256" key="1">
    <source>
        <dbReference type="SAM" id="Phobius"/>
    </source>
</evidence>
<feature type="domain" description="Peptidase M56" evidence="2">
    <location>
        <begin position="30"/>
        <end position="261"/>
    </location>
</feature>
<dbReference type="AlphaFoldDB" id="A0A934PTT7"/>
<dbReference type="Proteomes" id="UP000613193">
    <property type="component" value="Unassembled WGS sequence"/>
</dbReference>
<dbReference type="Pfam" id="PF05569">
    <property type="entry name" value="Peptidase_M56"/>
    <property type="match status" value="1"/>
</dbReference>
<evidence type="ECO:0000313" key="3">
    <source>
        <dbReference type="EMBL" id="MBK0379437.1"/>
    </source>
</evidence>
<dbReference type="PANTHER" id="PTHR34978">
    <property type="entry name" value="POSSIBLE SENSOR-TRANSDUCER PROTEIN BLAR"/>
    <property type="match status" value="1"/>
</dbReference>
<sequence length="729" mass="82814">MKTVIYLLQVSACTGIFYGFYFLLLRRLTFFTVNRWYLLATLFLSFAIPALTLNLSKVEGSSIMRPVVYIHEMQTVNEPIIASETAASVKQSNFNWILTLQMVYLLIAFASIIHLLFTLVVFFLKLNNKTLVRIGKVRVLKGSKRLGNSSFLNVIFINDDELEPEEVQQIIAHEMLHIKLMHSADRLIARVIQILLWFNPFAYFYIRSIEENHEFEVDRIAAGNDNKGLYASLLFKLAVSGKSYLFHGFSKVPLKKRISMLFNKPTSNMKKIIYLLTLPVVVLSCLAFAKLEQHKKLSVLGDLSNLGPHPLVLINDKVYDDEILYKISGSCISSTGIYPGGGKLKKFKKYGDKAKDGVVKISTNNNPITYLTAIGHENLEKEAAVPNSQFFAHLTLKNEDGTIYEKGIIHNPVGGGMSNEFKPGEKLAFVVNGKVFTEREVNKVEQLIKDTKPAVHGTGPAQDYKGKTDKSLDDYNIVFYFDTDTTRYMQKLKQTNDQKVAEEKSKREFEAFKKTDEYKQKMASMMRVSNKTLPFKIIAFVNNQPGIQKKGFKIVNDNEEFLLGTGYGQEKELKQLLKVGDVVDIKIFGGAFGKGQLITVSPAIVSKNGEKIFQLAEADKIPDYAFLYEANKVRFTDGQVTSIEKYPNGKWKSAVVEVVNGYKIRFNIKPSAPEFKNIEWGDHVRFRFVHEVKTGAKEYTVNDWVSISNDIRSYGIKNPDYFFKFYEAV</sequence>
<feature type="transmembrane region" description="Helical" evidence="1">
    <location>
        <begin position="102"/>
        <end position="124"/>
    </location>
</feature>
<feature type="transmembrane region" description="Helical" evidence="1">
    <location>
        <begin position="36"/>
        <end position="55"/>
    </location>
</feature>
<organism evidence="3 4">
    <name type="scientific">Mucilaginibacter segetis</name>
    <dbReference type="NCBI Taxonomy" id="2793071"/>
    <lineage>
        <taxon>Bacteria</taxon>
        <taxon>Pseudomonadati</taxon>
        <taxon>Bacteroidota</taxon>
        <taxon>Sphingobacteriia</taxon>
        <taxon>Sphingobacteriales</taxon>
        <taxon>Sphingobacteriaceae</taxon>
        <taxon>Mucilaginibacter</taxon>
    </lineage>
</organism>
<feature type="transmembrane region" description="Helical" evidence="1">
    <location>
        <begin position="271"/>
        <end position="289"/>
    </location>
</feature>
<dbReference type="EMBL" id="JAEHFW010000001">
    <property type="protein sequence ID" value="MBK0379437.1"/>
    <property type="molecule type" value="Genomic_DNA"/>
</dbReference>
<protein>
    <recommendedName>
        <fullName evidence="2">Peptidase M56 domain-containing protein</fullName>
    </recommendedName>
</protein>
<comment type="caution">
    <text evidence="3">The sequence shown here is derived from an EMBL/GenBank/DDBJ whole genome shotgun (WGS) entry which is preliminary data.</text>
</comment>
<dbReference type="InterPro" id="IPR052173">
    <property type="entry name" value="Beta-lactam_resp_regulator"/>
</dbReference>
<evidence type="ECO:0000259" key="2">
    <source>
        <dbReference type="Pfam" id="PF05569"/>
    </source>
</evidence>
<gene>
    <name evidence="3" type="ORF">I5M19_08970</name>
</gene>
<feature type="transmembrane region" description="Helical" evidence="1">
    <location>
        <begin position="6"/>
        <end position="24"/>
    </location>
</feature>
<keyword evidence="1" id="KW-0472">Membrane</keyword>
<feature type="transmembrane region" description="Helical" evidence="1">
    <location>
        <begin position="187"/>
        <end position="206"/>
    </location>
</feature>